<keyword evidence="3" id="KW-0539">Nucleus</keyword>
<dbReference type="Gramene" id="PHT61996">
    <property type="protein sequence ID" value="PHT61996"/>
    <property type="gene ID" value="T459_34153"/>
</dbReference>
<keyword evidence="2" id="KW-0597">Phosphoprotein</keyword>
<dbReference type="GO" id="GO:0006364">
    <property type="term" value="P:rRNA processing"/>
    <property type="evidence" value="ECO:0007669"/>
    <property type="project" value="InterPro"/>
</dbReference>
<feature type="region of interest" description="Disordered" evidence="4">
    <location>
        <begin position="1"/>
        <end position="25"/>
    </location>
</feature>
<dbReference type="SMR" id="A0A2G2XWV7"/>
<evidence type="ECO:0000313" key="6">
    <source>
        <dbReference type="Proteomes" id="UP000222542"/>
    </source>
</evidence>
<dbReference type="InterPro" id="IPR006709">
    <property type="entry name" value="SSU_processome_Utp14"/>
</dbReference>
<evidence type="ECO:0000256" key="1">
    <source>
        <dbReference type="ARBA" id="ARBA00004604"/>
    </source>
</evidence>
<reference evidence="5 6" key="1">
    <citation type="journal article" date="2014" name="Nat. Genet.">
        <title>Genome sequence of the hot pepper provides insights into the evolution of pungency in Capsicum species.</title>
        <authorList>
            <person name="Kim S."/>
            <person name="Park M."/>
            <person name="Yeom S.I."/>
            <person name="Kim Y.M."/>
            <person name="Lee J.M."/>
            <person name="Lee H.A."/>
            <person name="Seo E."/>
            <person name="Choi J."/>
            <person name="Cheong K."/>
            <person name="Kim K.T."/>
            <person name="Jung K."/>
            <person name="Lee G.W."/>
            <person name="Oh S.K."/>
            <person name="Bae C."/>
            <person name="Kim S.B."/>
            <person name="Lee H.Y."/>
            <person name="Kim S.Y."/>
            <person name="Kim M.S."/>
            <person name="Kang B.C."/>
            <person name="Jo Y.D."/>
            <person name="Yang H.B."/>
            <person name="Jeong H.J."/>
            <person name="Kang W.H."/>
            <person name="Kwon J.K."/>
            <person name="Shin C."/>
            <person name="Lim J.Y."/>
            <person name="Park J.H."/>
            <person name="Huh J.H."/>
            <person name="Kim J.S."/>
            <person name="Kim B.D."/>
            <person name="Cohen O."/>
            <person name="Paran I."/>
            <person name="Suh M.C."/>
            <person name="Lee S.B."/>
            <person name="Kim Y.K."/>
            <person name="Shin Y."/>
            <person name="Noh S.J."/>
            <person name="Park J."/>
            <person name="Seo Y.S."/>
            <person name="Kwon S.Y."/>
            <person name="Kim H.A."/>
            <person name="Park J.M."/>
            <person name="Kim H.J."/>
            <person name="Choi S.B."/>
            <person name="Bosland P.W."/>
            <person name="Reeves G."/>
            <person name="Jo S.H."/>
            <person name="Lee B.W."/>
            <person name="Cho H.T."/>
            <person name="Choi H.S."/>
            <person name="Lee M.S."/>
            <person name="Yu Y."/>
            <person name="Do Choi Y."/>
            <person name="Park B.S."/>
            <person name="van Deynze A."/>
            <person name="Ashrafi H."/>
            <person name="Hill T."/>
            <person name="Kim W.T."/>
            <person name="Pai H.S."/>
            <person name="Ahn H.K."/>
            <person name="Yeam I."/>
            <person name="Giovannoni J.J."/>
            <person name="Rose J.K."/>
            <person name="Sorensen I."/>
            <person name="Lee S.J."/>
            <person name="Kim R.W."/>
            <person name="Choi I.Y."/>
            <person name="Choi B.S."/>
            <person name="Lim J.S."/>
            <person name="Lee Y.H."/>
            <person name="Choi D."/>
        </authorList>
    </citation>
    <scope>NUCLEOTIDE SEQUENCE [LARGE SCALE GENOMIC DNA]</scope>
    <source>
        <strain evidence="6">cv. CM334</strain>
    </source>
</reference>
<evidence type="ECO:0000313" key="5">
    <source>
        <dbReference type="EMBL" id="PHT61996.1"/>
    </source>
</evidence>
<comment type="caution">
    <text evidence="5">The sequence shown here is derived from an EMBL/GenBank/DDBJ whole genome shotgun (WGS) entry which is preliminary data.</text>
</comment>
<evidence type="ECO:0000256" key="4">
    <source>
        <dbReference type="SAM" id="MobiDB-lite"/>
    </source>
</evidence>
<feature type="compositionally biased region" description="Acidic residues" evidence="4">
    <location>
        <begin position="9"/>
        <end position="24"/>
    </location>
</feature>
<name>A0A2G2XWV7_CAPAN</name>
<dbReference type="STRING" id="4072.A0A2G2XWV7"/>
<keyword evidence="6" id="KW-1185">Reference proteome</keyword>
<dbReference type="PANTHER" id="PTHR14150:SF12">
    <property type="entry name" value="U3 SMALL NUCLEOLAR RNA-ASSOCIATED PROTEIN 14 HOMOLOG A"/>
    <property type="match status" value="1"/>
</dbReference>
<dbReference type="AlphaFoldDB" id="A0A2G2XWV7"/>
<evidence type="ECO:0000256" key="3">
    <source>
        <dbReference type="ARBA" id="ARBA00023242"/>
    </source>
</evidence>
<evidence type="ECO:0000256" key="2">
    <source>
        <dbReference type="ARBA" id="ARBA00022553"/>
    </source>
</evidence>
<dbReference type="GO" id="GO:0032040">
    <property type="term" value="C:small-subunit processome"/>
    <property type="evidence" value="ECO:0007669"/>
    <property type="project" value="InterPro"/>
</dbReference>
<accession>A0A2G2XWV7</accession>
<reference evidence="5 6" key="2">
    <citation type="journal article" date="2017" name="Genome Biol.">
        <title>New reference genome sequences of hot pepper reveal the massive evolution of plant disease-resistance genes by retroduplication.</title>
        <authorList>
            <person name="Kim S."/>
            <person name="Park J."/>
            <person name="Yeom S.I."/>
            <person name="Kim Y.M."/>
            <person name="Seo E."/>
            <person name="Kim K.T."/>
            <person name="Kim M.S."/>
            <person name="Lee J.M."/>
            <person name="Cheong K."/>
            <person name="Shin H.S."/>
            <person name="Kim S.B."/>
            <person name="Han K."/>
            <person name="Lee J."/>
            <person name="Park M."/>
            <person name="Lee H.A."/>
            <person name="Lee H.Y."/>
            <person name="Lee Y."/>
            <person name="Oh S."/>
            <person name="Lee J.H."/>
            <person name="Choi E."/>
            <person name="Choi E."/>
            <person name="Lee S.E."/>
            <person name="Jeon J."/>
            <person name="Kim H."/>
            <person name="Choi G."/>
            <person name="Song H."/>
            <person name="Lee J."/>
            <person name="Lee S.C."/>
            <person name="Kwon J.K."/>
            <person name="Lee H.Y."/>
            <person name="Koo N."/>
            <person name="Hong Y."/>
            <person name="Kim R.W."/>
            <person name="Kang W.H."/>
            <person name="Huh J.H."/>
            <person name="Kang B.C."/>
            <person name="Yang T.J."/>
            <person name="Lee Y.H."/>
            <person name="Bennetzen J.L."/>
            <person name="Choi D."/>
        </authorList>
    </citation>
    <scope>NUCLEOTIDE SEQUENCE [LARGE SCALE GENOMIC DNA]</scope>
    <source>
        <strain evidence="6">cv. CM334</strain>
    </source>
</reference>
<dbReference type="PANTHER" id="PTHR14150">
    <property type="entry name" value="U3 SMALL NUCLEOLAR RNA-ASSOCIATED PROTEIN 14"/>
    <property type="match status" value="1"/>
</dbReference>
<sequence>MKESSSSEESSDMDDLDETSDGSDQDVAVKLLKKAKDKTTEVLEGDEELPASGVLSLPFMVRGMKRRKDAADEEAELALEEY</sequence>
<dbReference type="Pfam" id="PF04615">
    <property type="entry name" value="Utp14"/>
    <property type="match status" value="1"/>
</dbReference>
<dbReference type="Proteomes" id="UP000222542">
    <property type="component" value="Unassembled WGS sequence"/>
</dbReference>
<protein>
    <submittedName>
        <fullName evidence="5">Uncharacterized protein</fullName>
    </submittedName>
</protein>
<dbReference type="EMBL" id="AYRZ02000103">
    <property type="protein sequence ID" value="PHT61996.1"/>
    <property type="molecule type" value="Genomic_DNA"/>
</dbReference>
<comment type="subcellular location">
    <subcellularLocation>
        <location evidence="1">Nucleus</location>
        <location evidence="1">Nucleolus</location>
    </subcellularLocation>
</comment>
<proteinExistence type="predicted"/>
<organism evidence="5 6">
    <name type="scientific">Capsicum annuum</name>
    <name type="common">Capsicum pepper</name>
    <dbReference type="NCBI Taxonomy" id="4072"/>
    <lineage>
        <taxon>Eukaryota</taxon>
        <taxon>Viridiplantae</taxon>
        <taxon>Streptophyta</taxon>
        <taxon>Embryophyta</taxon>
        <taxon>Tracheophyta</taxon>
        <taxon>Spermatophyta</taxon>
        <taxon>Magnoliopsida</taxon>
        <taxon>eudicotyledons</taxon>
        <taxon>Gunneridae</taxon>
        <taxon>Pentapetalae</taxon>
        <taxon>asterids</taxon>
        <taxon>lamiids</taxon>
        <taxon>Solanales</taxon>
        <taxon>Solanaceae</taxon>
        <taxon>Solanoideae</taxon>
        <taxon>Capsiceae</taxon>
        <taxon>Capsicum</taxon>
    </lineage>
</organism>
<gene>
    <name evidence="5" type="ORF">T459_34153</name>
</gene>